<feature type="compositionally biased region" description="Polar residues" evidence="1">
    <location>
        <begin position="501"/>
        <end position="512"/>
    </location>
</feature>
<dbReference type="Proteomes" id="UP000015241">
    <property type="component" value="Unassembled WGS sequence"/>
</dbReference>
<accession>S8DIB4</accession>
<name>S8DIB4_FOMSC</name>
<feature type="compositionally biased region" description="Basic and acidic residues" evidence="1">
    <location>
        <begin position="416"/>
        <end position="433"/>
    </location>
</feature>
<feature type="region of interest" description="Disordered" evidence="1">
    <location>
        <begin position="1"/>
        <end position="76"/>
    </location>
</feature>
<feature type="non-terminal residue" evidence="2">
    <location>
        <position position="701"/>
    </location>
</feature>
<dbReference type="HOGENOM" id="CLU_393610_0_0_1"/>
<feature type="compositionally biased region" description="Basic and acidic residues" evidence="1">
    <location>
        <begin position="145"/>
        <end position="156"/>
    </location>
</feature>
<dbReference type="OrthoDB" id="2815741at2759"/>
<feature type="compositionally biased region" description="Basic and acidic residues" evidence="1">
    <location>
        <begin position="521"/>
        <end position="530"/>
    </location>
</feature>
<dbReference type="InParanoid" id="S8DIB4"/>
<feature type="compositionally biased region" description="Basic and acidic residues" evidence="1">
    <location>
        <begin position="441"/>
        <end position="450"/>
    </location>
</feature>
<evidence type="ECO:0000313" key="3">
    <source>
        <dbReference type="Proteomes" id="UP000015241"/>
    </source>
</evidence>
<feature type="region of interest" description="Disordered" evidence="1">
    <location>
        <begin position="500"/>
        <end position="531"/>
    </location>
</feature>
<sequence>MSDKRPPSHDPFSPDSYDEEPPAHTSSSTSRPGSNTAAAAGSIRSADYHVPRKEDKKVPKAQGIQRTASGRAIKEGAAVSTATLGLAGNPHPPLTGETVVLVPDSQFVAVPSSHPEEDEDVYGFGRGGQPWSEIMEHDDDNDKDDDMRTERADSPVREQTPAVSVGVSELTTPRASEEPESREAVVSGDLYSRRVTYQECLTSISGFDEDWAVSAAAQTLSNVGYLLESGTSELKKSATEWVDDFDGNTDAMLDHGSFRIIREYVALAGVIENLGGPQHAKFFHDEFAKHIDFATRERARFAHKVYDWAVYKTEQTDKVNDNLAQAKAASGKLSNLVVSQGDVIKALTDQNARLRGTVTELNSTVAGLTKLLGGVNQNTVDIKATLRQLGQEVSKFQVQASAGTSYAGKDPRKRPAPAEKDAPARAAPKDKDTAPPAPKKARGEEGEIVDEWKFDTREDWARLRAAATIGELAPTVQLSEASAIAAGLGLAVPGSAGNPITLGSTQGSQPTQAPKAITAGGEKKQEERPKKPLPKVVHVNHAGSPGAATRTVVVRASQAFAAAVPSITEVEILEWARMGLGSGTLIVAKSCVFKKSGYDAQIVCTERPLDKEVIAIRDYLVEKITTRLVGATINVDHAERLTRVGIKQFHKYKNDPTTGKSSAKYGVWTPHEVYTELRKNAATDTATKAFVDALLPCYQSL</sequence>
<protein>
    <submittedName>
        <fullName evidence="2">Uncharacterized protein</fullName>
    </submittedName>
</protein>
<keyword evidence="3" id="KW-1185">Reference proteome</keyword>
<organism evidence="2 3">
    <name type="scientific">Fomitopsis schrenkii</name>
    <name type="common">Brown rot fungus</name>
    <dbReference type="NCBI Taxonomy" id="2126942"/>
    <lineage>
        <taxon>Eukaryota</taxon>
        <taxon>Fungi</taxon>
        <taxon>Dikarya</taxon>
        <taxon>Basidiomycota</taxon>
        <taxon>Agaricomycotina</taxon>
        <taxon>Agaricomycetes</taxon>
        <taxon>Polyporales</taxon>
        <taxon>Fomitopsis</taxon>
    </lineage>
</organism>
<dbReference type="EMBL" id="KE504288">
    <property type="protein sequence ID" value="EPS93251.1"/>
    <property type="molecule type" value="Genomic_DNA"/>
</dbReference>
<dbReference type="STRING" id="743788.S8DIB4"/>
<feature type="region of interest" description="Disordered" evidence="1">
    <location>
        <begin position="402"/>
        <end position="450"/>
    </location>
</feature>
<evidence type="ECO:0000313" key="2">
    <source>
        <dbReference type="EMBL" id="EPS93251.1"/>
    </source>
</evidence>
<reference evidence="2 3" key="1">
    <citation type="journal article" date="2012" name="Science">
        <title>The Paleozoic origin of enzymatic lignin decomposition reconstructed from 31 fungal genomes.</title>
        <authorList>
            <person name="Floudas D."/>
            <person name="Binder M."/>
            <person name="Riley R."/>
            <person name="Barry K."/>
            <person name="Blanchette R.A."/>
            <person name="Henrissat B."/>
            <person name="Martinez A.T."/>
            <person name="Otillar R."/>
            <person name="Spatafora J.W."/>
            <person name="Yadav J.S."/>
            <person name="Aerts A."/>
            <person name="Benoit I."/>
            <person name="Boyd A."/>
            <person name="Carlson A."/>
            <person name="Copeland A."/>
            <person name="Coutinho P.M."/>
            <person name="de Vries R.P."/>
            <person name="Ferreira P."/>
            <person name="Findley K."/>
            <person name="Foster B."/>
            <person name="Gaskell J."/>
            <person name="Glotzer D."/>
            <person name="Gorecki P."/>
            <person name="Heitman J."/>
            <person name="Hesse C."/>
            <person name="Hori C."/>
            <person name="Igarashi K."/>
            <person name="Jurgens J.A."/>
            <person name="Kallen N."/>
            <person name="Kersten P."/>
            <person name="Kohler A."/>
            <person name="Kuees U."/>
            <person name="Kumar T.K.A."/>
            <person name="Kuo A."/>
            <person name="LaButti K."/>
            <person name="Larrondo L.F."/>
            <person name="Lindquist E."/>
            <person name="Ling A."/>
            <person name="Lombard V."/>
            <person name="Lucas S."/>
            <person name="Lundell T."/>
            <person name="Martin R."/>
            <person name="McLaughlin D.J."/>
            <person name="Morgenstern I."/>
            <person name="Morin E."/>
            <person name="Murat C."/>
            <person name="Nagy L.G."/>
            <person name="Nolan M."/>
            <person name="Ohm R.A."/>
            <person name="Patyshakuliyeva A."/>
            <person name="Rokas A."/>
            <person name="Ruiz-Duenas F.J."/>
            <person name="Sabat G."/>
            <person name="Salamov A."/>
            <person name="Samejima M."/>
            <person name="Schmutz J."/>
            <person name="Slot J.C."/>
            <person name="St John F."/>
            <person name="Stenlid J."/>
            <person name="Sun H."/>
            <person name="Sun S."/>
            <person name="Syed K."/>
            <person name="Tsang A."/>
            <person name="Wiebenga A."/>
            <person name="Young D."/>
            <person name="Pisabarro A."/>
            <person name="Eastwood D.C."/>
            <person name="Martin F."/>
            <person name="Cullen D."/>
            <person name="Grigoriev I.V."/>
            <person name="Hibbett D.S."/>
        </authorList>
    </citation>
    <scope>NUCLEOTIDE SEQUENCE</scope>
    <source>
        <strain evidence="3">FP-58527</strain>
    </source>
</reference>
<evidence type="ECO:0000256" key="1">
    <source>
        <dbReference type="SAM" id="MobiDB-lite"/>
    </source>
</evidence>
<feature type="region of interest" description="Disordered" evidence="1">
    <location>
        <begin position="129"/>
        <end position="183"/>
    </location>
</feature>
<gene>
    <name evidence="2" type="ORF">FOMPIDRAFT_87450</name>
</gene>
<feature type="compositionally biased region" description="Basic and acidic residues" evidence="1">
    <location>
        <begin position="46"/>
        <end position="58"/>
    </location>
</feature>
<proteinExistence type="predicted"/>
<feature type="compositionally biased region" description="Polar residues" evidence="1">
    <location>
        <begin position="24"/>
        <end position="37"/>
    </location>
</feature>
<dbReference type="AlphaFoldDB" id="S8DIB4"/>